<proteinExistence type="inferred from homology"/>
<sequence>MEGPLSKWTNVVQGWQYRWFLLTEDAIIYYTSRDKMLKRQQRGCMRLRGASVGIDGENESLFTLTQDGKVFHLQGRDERERNEWVNALDGAIRRCSGYPPAGAGKKARASASQQQQQNQTTFEALRQKISEADSLMTAMAQHLKTIEPLRERVNETESASFDGLLFTGTKLIDTVKHAVILVQMSQNRVEMAEGMGETIGGAPTMGIPVARSMGALDLNEKTNGPHTSADVHKVAALRQEGVPGGLPSTHLQVKVPPISYSSSDDEFYDAQDNDDESDNEELPADDDKVVLRQTSIVESKRQSPANNSNNHDTLSVSVQEDGMTNRENAPTPTPSVVAPSVTGTDEIDKYDFGDDHEDFDAIYDNAEEHDIGNVQQEHGSVLVHLLSQVSVGMDLTKVTLPTFILERRSLLEMYADFFTHPDAFVSTSGLDTTEKRFMAVVRYYLNAFYAARKSGVAKKPYNPILGESFRCRYKVPEITSSGNMTHRGPFPGSDDSHLTFIAEQVSHHPPVSAFYAEHPGRRISFHAHIWTKSSFLGLSIGVANIGCGTVVLHEFDEEYTITFPSGYGRSIMSTPWVELGGKVKIVSEKTGYYADIEFLTKPFFGGKPHKIQGNCYREGMKKPILTIRGEWNGVMFAKPANGDEYVFIDVTAEPEVKKECVPVLQQGDRESRRLWRHVTAGLLRNRINVATTAKRMIEERQRREAKERQQRGETWTPTHFEKVGDRWLFREPLEGRRPELFS</sequence>
<evidence type="ECO:0000259" key="7">
    <source>
        <dbReference type="PROSITE" id="PS50003"/>
    </source>
</evidence>
<evidence type="ECO:0000313" key="9">
    <source>
        <dbReference type="WBParaSite" id="MBELARI_LOCUS17327"/>
    </source>
</evidence>
<feature type="compositionally biased region" description="Acidic residues" evidence="6">
    <location>
        <begin position="263"/>
        <end position="284"/>
    </location>
</feature>
<dbReference type="GO" id="GO:0005829">
    <property type="term" value="C:cytosol"/>
    <property type="evidence" value="ECO:0007669"/>
    <property type="project" value="TreeGrafter"/>
</dbReference>
<dbReference type="PROSITE" id="PS01013">
    <property type="entry name" value="OSBP"/>
    <property type="match status" value="1"/>
</dbReference>
<evidence type="ECO:0000256" key="6">
    <source>
        <dbReference type="SAM" id="MobiDB-lite"/>
    </source>
</evidence>
<evidence type="ECO:0000256" key="4">
    <source>
        <dbReference type="RuleBase" id="RU003844"/>
    </source>
</evidence>
<evidence type="ECO:0000256" key="5">
    <source>
        <dbReference type="RuleBase" id="RU003845"/>
    </source>
</evidence>
<dbReference type="Proteomes" id="UP000887575">
    <property type="component" value="Unassembled WGS sequence"/>
</dbReference>
<name>A0AAF3J5E9_9BILA</name>
<dbReference type="SUPFAM" id="SSF50729">
    <property type="entry name" value="PH domain-like"/>
    <property type="match status" value="1"/>
</dbReference>
<organism evidence="8 9">
    <name type="scientific">Mesorhabditis belari</name>
    <dbReference type="NCBI Taxonomy" id="2138241"/>
    <lineage>
        <taxon>Eukaryota</taxon>
        <taxon>Metazoa</taxon>
        <taxon>Ecdysozoa</taxon>
        <taxon>Nematoda</taxon>
        <taxon>Chromadorea</taxon>
        <taxon>Rhabditida</taxon>
        <taxon>Rhabditina</taxon>
        <taxon>Rhabditomorpha</taxon>
        <taxon>Rhabditoidea</taxon>
        <taxon>Rhabditidae</taxon>
        <taxon>Mesorhabditinae</taxon>
        <taxon>Mesorhabditis</taxon>
    </lineage>
</organism>
<dbReference type="WBParaSite" id="MBELARI_LOCUS17327">
    <property type="protein sequence ID" value="MBELARI_LOCUS17327"/>
    <property type="gene ID" value="MBELARI_LOCUS17327"/>
</dbReference>
<dbReference type="PANTHER" id="PTHR10972:SF200">
    <property type="entry name" value="OXYSTEROL-BINDING PROTEIN-RELATED PROTEIN 9"/>
    <property type="match status" value="1"/>
</dbReference>
<dbReference type="Pfam" id="PF00169">
    <property type="entry name" value="PH"/>
    <property type="match status" value="1"/>
</dbReference>
<dbReference type="Gene3D" id="1.10.287.2720">
    <property type="match status" value="1"/>
</dbReference>
<keyword evidence="1 5" id="KW-0813">Transport</keyword>
<dbReference type="GO" id="GO:0032934">
    <property type="term" value="F:sterol binding"/>
    <property type="evidence" value="ECO:0007669"/>
    <property type="project" value="TreeGrafter"/>
</dbReference>
<dbReference type="Gene3D" id="2.30.29.30">
    <property type="entry name" value="Pleckstrin-homology domain (PH domain)/Phosphotyrosine-binding domain (PTB)"/>
    <property type="match status" value="1"/>
</dbReference>
<dbReference type="SMART" id="SM00233">
    <property type="entry name" value="PH"/>
    <property type="match status" value="1"/>
</dbReference>
<dbReference type="InterPro" id="IPR000648">
    <property type="entry name" value="Oxysterol-bd"/>
</dbReference>
<dbReference type="InterPro" id="IPR001849">
    <property type="entry name" value="PH_domain"/>
</dbReference>
<protein>
    <recommendedName>
        <fullName evidence="5">Oxysterol-binding protein</fullName>
    </recommendedName>
</protein>
<dbReference type="GO" id="GO:0005794">
    <property type="term" value="C:Golgi apparatus"/>
    <property type="evidence" value="ECO:0007669"/>
    <property type="project" value="TreeGrafter"/>
</dbReference>
<dbReference type="AlphaFoldDB" id="A0AAF3J5E9"/>
<feature type="domain" description="PH" evidence="7">
    <location>
        <begin position="1"/>
        <end position="93"/>
    </location>
</feature>
<feature type="compositionally biased region" description="Basic and acidic residues" evidence="6">
    <location>
        <begin position="698"/>
        <end position="711"/>
    </location>
</feature>
<dbReference type="PROSITE" id="PS50003">
    <property type="entry name" value="PH_DOMAIN"/>
    <property type="match status" value="1"/>
</dbReference>
<dbReference type="GO" id="GO:0016020">
    <property type="term" value="C:membrane"/>
    <property type="evidence" value="ECO:0007669"/>
    <property type="project" value="TreeGrafter"/>
</dbReference>
<dbReference type="FunFam" id="1.10.287.2720:FF:000001">
    <property type="entry name" value="Oxysterol-binding OBPalpha"/>
    <property type="match status" value="1"/>
</dbReference>
<reference evidence="9" key="1">
    <citation type="submission" date="2024-02" db="UniProtKB">
        <authorList>
            <consortium name="WormBaseParasite"/>
        </authorList>
    </citation>
    <scope>IDENTIFICATION</scope>
</reference>
<feature type="region of interest" description="Disordered" evidence="6">
    <location>
        <begin position="241"/>
        <end position="289"/>
    </location>
</feature>
<evidence type="ECO:0000256" key="2">
    <source>
        <dbReference type="ARBA" id="ARBA00023055"/>
    </source>
</evidence>
<dbReference type="Gene3D" id="3.30.70.3490">
    <property type="match status" value="1"/>
</dbReference>
<evidence type="ECO:0000256" key="3">
    <source>
        <dbReference type="ARBA" id="ARBA00023121"/>
    </source>
</evidence>
<feature type="region of interest" description="Disordered" evidence="6">
    <location>
        <begin position="323"/>
        <end position="350"/>
    </location>
</feature>
<keyword evidence="8" id="KW-1185">Reference proteome</keyword>
<accession>A0AAF3J5E9</accession>
<feature type="region of interest" description="Disordered" evidence="6">
    <location>
        <begin position="698"/>
        <end position="718"/>
    </location>
</feature>
<dbReference type="FunFam" id="2.40.160.120:FF:000014">
    <property type="entry name" value="Oxysterol-binding protein"/>
    <property type="match status" value="1"/>
</dbReference>
<comment type="similarity">
    <text evidence="4">Belongs to the OSBP family.</text>
</comment>
<evidence type="ECO:0000313" key="8">
    <source>
        <dbReference type="Proteomes" id="UP000887575"/>
    </source>
</evidence>
<dbReference type="PANTHER" id="PTHR10972">
    <property type="entry name" value="OXYSTEROL-BINDING PROTEIN-RELATED"/>
    <property type="match status" value="1"/>
</dbReference>
<evidence type="ECO:0000256" key="1">
    <source>
        <dbReference type="ARBA" id="ARBA00022448"/>
    </source>
</evidence>
<dbReference type="Gene3D" id="2.40.160.120">
    <property type="match status" value="1"/>
</dbReference>
<keyword evidence="3" id="KW-0446">Lipid-binding</keyword>
<dbReference type="GO" id="GO:0006869">
    <property type="term" value="P:lipid transport"/>
    <property type="evidence" value="ECO:0007669"/>
    <property type="project" value="UniProtKB-KW"/>
</dbReference>
<dbReference type="InterPro" id="IPR018494">
    <property type="entry name" value="Oxysterol-bd_CS"/>
</dbReference>
<dbReference type="InterPro" id="IPR037239">
    <property type="entry name" value="OSBP_sf"/>
</dbReference>
<dbReference type="InterPro" id="IPR011993">
    <property type="entry name" value="PH-like_dom_sf"/>
</dbReference>
<dbReference type="Pfam" id="PF01237">
    <property type="entry name" value="Oxysterol_BP"/>
    <property type="match status" value="1"/>
</dbReference>
<keyword evidence="2 5" id="KW-0445">Lipid transport</keyword>
<dbReference type="SUPFAM" id="SSF144000">
    <property type="entry name" value="Oxysterol-binding protein-like"/>
    <property type="match status" value="1"/>
</dbReference>